<dbReference type="VEuPathDB" id="VectorBase:AAEL024852"/>
<evidence type="ECO:0000313" key="3">
    <source>
        <dbReference type="EMBL" id="EAT39060.1"/>
    </source>
</evidence>
<dbReference type="EMBL" id="CH477555">
    <property type="protein sequence ID" value="EAT39060.1"/>
    <property type="molecule type" value="Genomic_DNA"/>
</dbReference>
<dbReference type="HOGENOM" id="CLU_1157231_0_0_1"/>
<name>Q16WS3_AEDAE</name>
<feature type="region of interest" description="Disordered" evidence="2">
    <location>
        <begin position="191"/>
        <end position="240"/>
    </location>
</feature>
<evidence type="ECO:0000256" key="1">
    <source>
        <dbReference type="SAM" id="Coils"/>
    </source>
</evidence>
<reference evidence="3" key="3">
    <citation type="submission" date="2012-09" db="EMBL/GenBank/DDBJ databases">
        <authorList>
            <consortium name="VectorBase"/>
        </authorList>
    </citation>
    <scope>NUCLEOTIDE SEQUENCE</scope>
    <source>
        <strain evidence="3">Liverpool</strain>
    </source>
</reference>
<dbReference type="STRING" id="7159.Q16WS3"/>
<gene>
    <name evidence="3" type="ORF">AaeL_AAEL009113</name>
</gene>
<evidence type="ECO:0000313" key="4">
    <source>
        <dbReference type="Proteomes" id="UP000682892"/>
    </source>
</evidence>
<dbReference type="eggNOG" id="KOG1634">
    <property type="taxonomic scope" value="Eukaryota"/>
</dbReference>
<sequence length="240" mass="25787">MALQFTATAVKEPIAAVVIDDDDDEPYSPGGVSDDSDHFADVTAIVETKTPTLDSESERIRREMEEINRKIAEEKNEIVGIINKAELKEDEIKSTLDPSLITDIAIPSNLSEILASIKTTPSSVGDILKGGSAKETTKNAPSVEDDEDEYVPTAVYSSYQSGYGYGTVGTGNSSGTSRLAKLTEEELLRMVPDDSYLQPSKPTPSAIELDSDDSAPSSKKPKWDSNEPPPPGMEGDMDAV</sequence>
<dbReference type="PaxDb" id="7159-AAEL009113-PA"/>
<organism evidence="3 4">
    <name type="scientific">Aedes aegypti</name>
    <name type="common">Yellowfever mosquito</name>
    <name type="synonym">Culex aegypti</name>
    <dbReference type="NCBI Taxonomy" id="7159"/>
    <lineage>
        <taxon>Eukaryota</taxon>
        <taxon>Metazoa</taxon>
        <taxon>Ecdysozoa</taxon>
        <taxon>Arthropoda</taxon>
        <taxon>Hexapoda</taxon>
        <taxon>Insecta</taxon>
        <taxon>Pterygota</taxon>
        <taxon>Neoptera</taxon>
        <taxon>Endopterygota</taxon>
        <taxon>Diptera</taxon>
        <taxon>Nematocera</taxon>
        <taxon>Culicoidea</taxon>
        <taxon>Culicidae</taxon>
        <taxon>Culicinae</taxon>
        <taxon>Aedini</taxon>
        <taxon>Aedes</taxon>
        <taxon>Stegomyia</taxon>
    </lineage>
</organism>
<reference evidence="3" key="1">
    <citation type="submission" date="2005-10" db="EMBL/GenBank/DDBJ databases">
        <authorList>
            <person name="Loftus B.J."/>
            <person name="Nene V.M."/>
            <person name="Hannick L.I."/>
            <person name="Bidwell S."/>
            <person name="Haas B."/>
            <person name="Amedeo P."/>
            <person name="Orvis J."/>
            <person name="Wortman J.R."/>
            <person name="White O.R."/>
            <person name="Salzberg S."/>
            <person name="Shumway M."/>
            <person name="Koo H."/>
            <person name="Zhao Y."/>
            <person name="Holmes M."/>
            <person name="Miller J."/>
            <person name="Schatz M."/>
            <person name="Pop M."/>
            <person name="Pai G."/>
            <person name="Utterback T."/>
            <person name="Rogers Y.-H."/>
            <person name="Kravitz S."/>
            <person name="Fraser C.M."/>
        </authorList>
    </citation>
    <scope>NUCLEOTIDE SEQUENCE</scope>
    <source>
        <strain evidence="3">Liverpool</strain>
    </source>
</reference>
<accession>Q16WS3</accession>
<dbReference type="Proteomes" id="UP000682892">
    <property type="component" value="Unassembled WGS sequence"/>
</dbReference>
<proteinExistence type="predicted"/>
<protein>
    <submittedName>
        <fullName evidence="3">AAEL009113-PA</fullName>
    </submittedName>
</protein>
<keyword evidence="1" id="KW-0175">Coiled coil</keyword>
<dbReference type="PhylomeDB" id="Q16WS3"/>
<evidence type="ECO:0000256" key="2">
    <source>
        <dbReference type="SAM" id="MobiDB-lite"/>
    </source>
</evidence>
<feature type="region of interest" description="Disordered" evidence="2">
    <location>
        <begin position="122"/>
        <end position="151"/>
    </location>
</feature>
<feature type="coiled-coil region" evidence="1">
    <location>
        <begin position="53"/>
        <end position="91"/>
    </location>
</feature>
<dbReference type="AlphaFoldDB" id="Q16WS3"/>
<reference evidence="3" key="2">
    <citation type="journal article" date="2007" name="Science">
        <title>Genome sequence of Aedes aegypti, a major arbovirus vector.</title>
        <authorList>
            <person name="Nene V."/>
            <person name="Wortman J.R."/>
            <person name="Lawson D."/>
            <person name="Haas B."/>
            <person name="Kodira C."/>
            <person name="Tu Z.J."/>
            <person name="Loftus B."/>
            <person name="Xi Z."/>
            <person name="Megy K."/>
            <person name="Grabherr M."/>
            <person name="Ren Q."/>
            <person name="Zdobnov E.M."/>
            <person name="Lobo N.F."/>
            <person name="Campbell K.S."/>
            <person name="Brown S.E."/>
            <person name="Bonaldo M.F."/>
            <person name="Zhu J."/>
            <person name="Sinkins S.P."/>
            <person name="Hogenkamp D.G."/>
            <person name="Amedeo P."/>
            <person name="Arensburger P."/>
            <person name="Atkinson P.W."/>
            <person name="Bidwell S."/>
            <person name="Biedler J."/>
            <person name="Birney E."/>
            <person name="Bruggner R.V."/>
            <person name="Costas J."/>
            <person name="Coy M.R."/>
            <person name="Crabtree J."/>
            <person name="Crawford M."/>
            <person name="Debruyn B."/>
            <person name="Decaprio D."/>
            <person name="Eiglmeier K."/>
            <person name="Eisenstadt E."/>
            <person name="El-Dorry H."/>
            <person name="Gelbart W.M."/>
            <person name="Gomes S.L."/>
            <person name="Hammond M."/>
            <person name="Hannick L.I."/>
            <person name="Hogan J.R."/>
            <person name="Holmes M.H."/>
            <person name="Jaffe D."/>
            <person name="Johnston J.S."/>
            <person name="Kennedy R.C."/>
            <person name="Koo H."/>
            <person name="Kravitz S."/>
            <person name="Kriventseva E.V."/>
            <person name="Kulp D."/>
            <person name="Labutti K."/>
            <person name="Lee E."/>
            <person name="Li S."/>
            <person name="Lovin D.D."/>
            <person name="Mao C."/>
            <person name="Mauceli E."/>
            <person name="Menck C.F."/>
            <person name="Miller J.R."/>
            <person name="Montgomery P."/>
            <person name="Mori A."/>
            <person name="Nascimento A.L."/>
            <person name="Naveira H.F."/>
            <person name="Nusbaum C."/>
            <person name="O'leary S."/>
            <person name="Orvis J."/>
            <person name="Pertea M."/>
            <person name="Quesneville H."/>
            <person name="Reidenbach K.R."/>
            <person name="Rogers Y.H."/>
            <person name="Roth C.W."/>
            <person name="Schneider J.R."/>
            <person name="Schatz M."/>
            <person name="Shumway M."/>
            <person name="Stanke M."/>
            <person name="Stinson E.O."/>
            <person name="Tubio J.M."/>
            <person name="Vanzee J.P."/>
            <person name="Verjovski-Almeida S."/>
            <person name="Werner D."/>
            <person name="White O."/>
            <person name="Wyder S."/>
            <person name="Zeng Q."/>
            <person name="Zhao Q."/>
            <person name="Zhao Y."/>
            <person name="Hill C.A."/>
            <person name="Raikhel A.S."/>
            <person name="Soares M.B."/>
            <person name="Knudson D.L."/>
            <person name="Lee N.H."/>
            <person name="Galagan J."/>
            <person name="Salzberg S.L."/>
            <person name="Paulsen I.T."/>
            <person name="Dimopoulos G."/>
            <person name="Collins F.H."/>
            <person name="Birren B."/>
            <person name="Fraser-Liggett C.M."/>
            <person name="Severson D.W."/>
        </authorList>
    </citation>
    <scope>NUCLEOTIDE SEQUENCE [LARGE SCALE GENOMIC DNA]</scope>
    <source>
        <strain evidence="3">Liverpool</strain>
    </source>
</reference>